<keyword evidence="2" id="KW-1185">Reference proteome</keyword>
<dbReference type="InterPro" id="IPR023346">
    <property type="entry name" value="Lysozyme-like_dom_sf"/>
</dbReference>
<dbReference type="InterPro" id="IPR000400">
    <property type="entry name" value="Glyco_hydro_46"/>
</dbReference>
<evidence type="ECO:0000313" key="1">
    <source>
        <dbReference type="EMBL" id="NEG88929.1"/>
    </source>
</evidence>
<dbReference type="Pfam" id="PF01374">
    <property type="entry name" value="Glyco_hydro_46"/>
    <property type="match status" value="1"/>
</dbReference>
<reference evidence="1 2" key="1">
    <citation type="submission" date="2019-10" db="EMBL/GenBank/DDBJ databases">
        <title>Bifidobacterium from non-human primates.</title>
        <authorList>
            <person name="Modesto M."/>
        </authorList>
    </citation>
    <scope>NUCLEOTIDE SEQUENCE [LARGE SCALE GENOMIC DNA]</scope>
    <source>
        <strain evidence="1 2">TRE17</strain>
    </source>
</reference>
<dbReference type="InterPro" id="IPR023099">
    <property type="entry name" value="Glyco_hydro_46_N"/>
</dbReference>
<dbReference type="GO" id="GO:0005975">
    <property type="term" value="P:carbohydrate metabolic process"/>
    <property type="evidence" value="ECO:0007669"/>
    <property type="project" value="InterPro"/>
</dbReference>
<organism evidence="1 2">
    <name type="scientific">Bifidobacterium aerophilum</name>
    <dbReference type="NCBI Taxonomy" id="1798155"/>
    <lineage>
        <taxon>Bacteria</taxon>
        <taxon>Bacillati</taxon>
        <taxon>Actinomycetota</taxon>
        <taxon>Actinomycetes</taxon>
        <taxon>Bifidobacteriales</taxon>
        <taxon>Bifidobacteriaceae</taxon>
        <taxon>Bifidobacterium</taxon>
    </lineage>
</organism>
<comment type="caution">
    <text evidence="1">The sequence shown here is derived from an EMBL/GenBank/DDBJ whole genome shotgun (WGS) entry which is preliminary data.</text>
</comment>
<dbReference type="SUPFAM" id="SSF53955">
    <property type="entry name" value="Lysozyme-like"/>
    <property type="match status" value="1"/>
</dbReference>
<accession>A0A6N9Z2R2</accession>
<protein>
    <submittedName>
        <fullName evidence="1">Uncharacterized protein</fullName>
    </submittedName>
</protein>
<dbReference type="AlphaFoldDB" id="A0A6N9Z2R2"/>
<evidence type="ECO:0000313" key="2">
    <source>
        <dbReference type="Proteomes" id="UP000469194"/>
    </source>
</evidence>
<dbReference type="Proteomes" id="UP000469194">
    <property type="component" value="Unassembled WGS sequence"/>
</dbReference>
<dbReference type="EMBL" id="WHZW01000004">
    <property type="protein sequence ID" value="NEG88929.1"/>
    <property type="molecule type" value="Genomic_DNA"/>
</dbReference>
<dbReference type="GO" id="GO:0016977">
    <property type="term" value="F:chitosanase activity"/>
    <property type="evidence" value="ECO:0007669"/>
    <property type="project" value="InterPro"/>
</dbReference>
<sequence>MRATTRLRAVAIPSTRRTSVRGARQAATLLRATCARPFALVSSAENSTIDYSRAYSYIEDIGDGRGYTGGMLDVVRRYMRVEPDNQLARFLPALIAGLSVLTYRH</sequence>
<name>A0A6N9Z2R2_9BIFI</name>
<proteinExistence type="predicted"/>
<gene>
    <name evidence="1" type="ORF">GFD25_02660</name>
</gene>
<dbReference type="Gene3D" id="3.30.386.10">
    <property type="entry name" value="Chitosanase, subunit A, domain 2"/>
    <property type="match status" value="1"/>
</dbReference>
<dbReference type="GO" id="GO:0005576">
    <property type="term" value="C:extracellular region"/>
    <property type="evidence" value="ECO:0007669"/>
    <property type="project" value="InterPro"/>
</dbReference>